<dbReference type="EMBL" id="PSQE01000003">
    <property type="protein sequence ID" value="RHN67276.1"/>
    <property type="molecule type" value="Genomic_DNA"/>
</dbReference>
<name>A0A396INI0_MEDTR</name>
<dbReference type="Gramene" id="rna15453">
    <property type="protein sequence ID" value="RHN67276.1"/>
    <property type="gene ID" value="gene15453"/>
</dbReference>
<sequence>MLRSFPQDEHQLPNYDFQHQKLPSYQSTESPHMKCQSIPKPLSGLRLQS</sequence>
<feature type="region of interest" description="Disordered" evidence="1">
    <location>
        <begin position="1"/>
        <end position="49"/>
    </location>
</feature>
<feature type="compositionally biased region" description="Basic and acidic residues" evidence="1">
    <location>
        <begin position="1"/>
        <end position="11"/>
    </location>
</feature>
<evidence type="ECO:0000313" key="2">
    <source>
        <dbReference type="EMBL" id="RHN67276.1"/>
    </source>
</evidence>
<dbReference type="Proteomes" id="UP000265566">
    <property type="component" value="Chromosome 3"/>
</dbReference>
<evidence type="ECO:0000313" key="3">
    <source>
        <dbReference type="Proteomes" id="UP000265566"/>
    </source>
</evidence>
<comment type="caution">
    <text evidence="2">The sequence shown here is derived from an EMBL/GenBank/DDBJ whole genome shotgun (WGS) entry which is preliminary data.</text>
</comment>
<protein>
    <submittedName>
        <fullName evidence="2">Uncharacterized protein</fullName>
    </submittedName>
</protein>
<feature type="compositionally biased region" description="Polar residues" evidence="1">
    <location>
        <begin position="21"/>
        <end position="30"/>
    </location>
</feature>
<reference evidence="3" key="1">
    <citation type="journal article" date="2018" name="Nat. Plants">
        <title>Whole-genome landscape of Medicago truncatula symbiotic genes.</title>
        <authorList>
            <person name="Pecrix Y."/>
            <person name="Staton S.E."/>
            <person name="Sallet E."/>
            <person name="Lelandais-Briere C."/>
            <person name="Moreau S."/>
            <person name="Carrere S."/>
            <person name="Blein T."/>
            <person name="Jardinaud M.F."/>
            <person name="Latrasse D."/>
            <person name="Zouine M."/>
            <person name="Zahm M."/>
            <person name="Kreplak J."/>
            <person name="Mayjonade B."/>
            <person name="Satge C."/>
            <person name="Perez M."/>
            <person name="Cauet S."/>
            <person name="Marande W."/>
            <person name="Chantry-Darmon C."/>
            <person name="Lopez-Roques C."/>
            <person name="Bouchez O."/>
            <person name="Berard A."/>
            <person name="Debelle F."/>
            <person name="Munos S."/>
            <person name="Bendahmane A."/>
            <person name="Berges H."/>
            <person name="Niebel A."/>
            <person name="Buitink J."/>
            <person name="Frugier F."/>
            <person name="Benhamed M."/>
            <person name="Crespi M."/>
            <person name="Gouzy J."/>
            <person name="Gamas P."/>
        </authorList>
    </citation>
    <scope>NUCLEOTIDE SEQUENCE [LARGE SCALE GENOMIC DNA]</scope>
    <source>
        <strain evidence="3">cv. Jemalong A17</strain>
    </source>
</reference>
<proteinExistence type="predicted"/>
<organism evidence="2 3">
    <name type="scientific">Medicago truncatula</name>
    <name type="common">Barrel medic</name>
    <name type="synonym">Medicago tribuloides</name>
    <dbReference type="NCBI Taxonomy" id="3880"/>
    <lineage>
        <taxon>Eukaryota</taxon>
        <taxon>Viridiplantae</taxon>
        <taxon>Streptophyta</taxon>
        <taxon>Embryophyta</taxon>
        <taxon>Tracheophyta</taxon>
        <taxon>Spermatophyta</taxon>
        <taxon>Magnoliopsida</taxon>
        <taxon>eudicotyledons</taxon>
        <taxon>Gunneridae</taxon>
        <taxon>Pentapetalae</taxon>
        <taxon>rosids</taxon>
        <taxon>fabids</taxon>
        <taxon>Fabales</taxon>
        <taxon>Fabaceae</taxon>
        <taxon>Papilionoideae</taxon>
        <taxon>50 kb inversion clade</taxon>
        <taxon>NPAAA clade</taxon>
        <taxon>Hologalegina</taxon>
        <taxon>IRL clade</taxon>
        <taxon>Trifolieae</taxon>
        <taxon>Medicago</taxon>
    </lineage>
</organism>
<evidence type="ECO:0000256" key="1">
    <source>
        <dbReference type="SAM" id="MobiDB-lite"/>
    </source>
</evidence>
<dbReference type="AlphaFoldDB" id="A0A396INI0"/>
<gene>
    <name evidence="2" type="ORF">MtrunA17_Chr3g0101041</name>
</gene>
<accession>A0A396INI0</accession>